<evidence type="ECO:0000313" key="3">
    <source>
        <dbReference type="Proteomes" id="UP001165289"/>
    </source>
</evidence>
<keyword evidence="3" id="KW-1185">Reference proteome</keyword>
<feature type="region of interest" description="Disordered" evidence="1">
    <location>
        <begin position="1"/>
        <end position="32"/>
    </location>
</feature>
<protein>
    <submittedName>
        <fullName evidence="2">Uncharacterized protein</fullName>
    </submittedName>
</protein>
<reference evidence="2 3" key="1">
    <citation type="journal article" date="2023" name="BMC Biol.">
        <title>The compact genome of the sponge Oopsacas minuta (Hexactinellida) is lacking key metazoan core genes.</title>
        <authorList>
            <person name="Santini S."/>
            <person name="Schenkelaars Q."/>
            <person name="Jourda C."/>
            <person name="Duchesne M."/>
            <person name="Belahbib H."/>
            <person name="Rocher C."/>
            <person name="Selva M."/>
            <person name="Riesgo A."/>
            <person name="Vervoort M."/>
            <person name="Leys S.P."/>
            <person name="Kodjabachian L."/>
            <person name="Le Bivic A."/>
            <person name="Borchiellini C."/>
            <person name="Claverie J.M."/>
            <person name="Renard E."/>
        </authorList>
    </citation>
    <scope>NUCLEOTIDE SEQUENCE [LARGE SCALE GENOMIC DNA]</scope>
    <source>
        <strain evidence="2">SPO-2</strain>
    </source>
</reference>
<feature type="compositionally biased region" description="Polar residues" evidence="1">
    <location>
        <begin position="132"/>
        <end position="144"/>
    </location>
</feature>
<feature type="compositionally biased region" description="Polar residues" evidence="1">
    <location>
        <begin position="11"/>
        <end position="22"/>
    </location>
</feature>
<name>A0AAV7JPX9_9METZ</name>
<dbReference type="EMBL" id="JAKMXF010000311">
    <property type="protein sequence ID" value="KAI6650470.1"/>
    <property type="molecule type" value="Genomic_DNA"/>
</dbReference>
<feature type="region of interest" description="Disordered" evidence="1">
    <location>
        <begin position="121"/>
        <end position="153"/>
    </location>
</feature>
<sequence>MACKQPHSYGGNITESQPTSPGNEIDKKKTRIDKNNHDVSLVTGIQDTITTIGENSIEISGVSSEESTKMNKYFQTDKGNERIPSVKQPHSESYFQNYTLIDIILHPRESVLGFWRYDEGPQSNETTKKSSKPSNKQCVTLSRKQSGRKNYTPKITKEEVTKERNIFKMLQHCYTTHVNEIGFIQVKYNWPQRHLTLVQGLNLLVTCKNHECEQYMQGVVCPRGMFSDRNGYCPLDSELYKAKCPTCKLKITPDESFGFGFYQCSFQLTYMLMDQREYRMKLENSSKIFYFRRFSILSSKFRFMEAHISFEEDIV</sequence>
<gene>
    <name evidence="2" type="ORF">LOD99_5907</name>
</gene>
<organism evidence="2 3">
    <name type="scientific">Oopsacas minuta</name>
    <dbReference type="NCBI Taxonomy" id="111878"/>
    <lineage>
        <taxon>Eukaryota</taxon>
        <taxon>Metazoa</taxon>
        <taxon>Porifera</taxon>
        <taxon>Hexactinellida</taxon>
        <taxon>Hexasterophora</taxon>
        <taxon>Lyssacinosida</taxon>
        <taxon>Leucopsacidae</taxon>
        <taxon>Oopsacas</taxon>
    </lineage>
</organism>
<proteinExistence type="predicted"/>
<comment type="caution">
    <text evidence="2">The sequence shown here is derived from an EMBL/GenBank/DDBJ whole genome shotgun (WGS) entry which is preliminary data.</text>
</comment>
<dbReference type="AlphaFoldDB" id="A0AAV7JPX9"/>
<dbReference type="Proteomes" id="UP001165289">
    <property type="component" value="Unassembled WGS sequence"/>
</dbReference>
<evidence type="ECO:0000313" key="2">
    <source>
        <dbReference type="EMBL" id="KAI6650470.1"/>
    </source>
</evidence>
<evidence type="ECO:0000256" key="1">
    <source>
        <dbReference type="SAM" id="MobiDB-lite"/>
    </source>
</evidence>
<accession>A0AAV7JPX9</accession>